<gene>
    <name evidence="1" type="ORF">IWW39_004554</name>
</gene>
<dbReference type="EMBL" id="JANBTX010000175">
    <property type="protein sequence ID" value="KAJ2685012.1"/>
    <property type="molecule type" value="Genomic_DNA"/>
</dbReference>
<proteinExistence type="predicted"/>
<dbReference type="AlphaFoldDB" id="A0A9W8L2K3"/>
<dbReference type="OrthoDB" id="5567923at2759"/>
<dbReference type="Proteomes" id="UP001151516">
    <property type="component" value="Unassembled WGS sequence"/>
</dbReference>
<sequence>MQRPVLRLSLPRSTYGRMRTISRQQQRRLPVAHSIASGLEESKRIKIAAKRKVAWQQASTMFETYSRFLELAISQQSPMRLHLILKRMVSEHIRLGKPTGVSFEQLDRCALEILTWLLDSGTDRGRVLDSALGAVECLDEISWRVRHRSCSITALWSLLSAVASDLRGDAANCTKSLTGLSLKPTDIPLVLRVLKSSAISVDFLSDLYSRVDSELGVDFALATAFYVSAMSRRLRCEIPEAISASVLAHGSSVSKHLGENNIVESADLANSALALAHLHACRADASSTGLVLEQFDQLTVQAKWPMGALAIAIRKLLDTGLNDCAIRLLEVSAAKNYHEFRRLVGEQPALDGSEFKLALLENELDITLCAHRGTASAQTTVNQPTPGLPRAAFFAPRLKIRFSDHGVANCIERYYTNVDQLLRPCFPTPFLARRLLAEAGSWSYRLQSPVPVLRLTSLLCQATRNGDNEEVQAPELLLEFTRQLRNAAMLRLTDQACSAKPASSQYTCPSLLAPTESVKQVAAHEDPLARFELTRRAILSEYLRHGAEPPTEALAIFHSHLAASHCPEASSFALRILPEIPPSLVGQRHAGNLAVQAYYESLLLSCQRQPRRLLQLFVHLMGHHGVASSPEFLRRIVDLTVVTYLRHGYFRGMGFFRLERILVRCVDRPRFSVEYLNNTRARFWALHMFLRRRKYVPRFKLYKWQFRPHNQLYKLQVTAIPSAAKIKAQRISTRIESKVSPGDIDAAVNIFLRSIPRSLPSTERSSLSWMIEHQTQMITSHGRGKSHYKSK</sequence>
<protein>
    <submittedName>
        <fullName evidence="1">Uncharacterized protein</fullName>
    </submittedName>
</protein>
<organism evidence="1 2">
    <name type="scientific">Coemansia spiralis</name>
    <dbReference type="NCBI Taxonomy" id="417178"/>
    <lineage>
        <taxon>Eukaryota</taxon>
        <taxon>Fungi</taxon>
        <taxon>Fungi incertae sedis</taxon>
        <taxon>Zoopagomycota</taxon>
        <taxon>Kickxellomycotina</taxon>
        <taxon>Kickxellomycetes</taxon>
        <taxon>Kickxellales</taxon>
        <taxon>Kickxellaceae</taxon>
        <taxon>Coemansia</taxon>
    </lineage>
</organism>
<comment type="caution">
    <text evidence="1">The sequence shown here is derived from an EMBL/GenBank/DDBJ whole genome shotgun (WGS) entry which is preliminary data.</text>
</comment>
<reference evidence="1" key="1">
    <citation type="submission" date="2022-07" db="EMBL/GenBank/DDBJ databases">
        <title>Phylogenomic reconstructions and comparative analyses of Kickxellomycotina fungi.</title>
        <authorList>
            <person name="Reynolds N.K."/>
            <person name="Stajich J.E."/>
            <person name="Barry K."/>
            <person name="Grigoriev I.V."/>
            <person name="Crous P."/>
            <person name="Smith M.E."/>
        </authorList>
    </citation>
    <scope>NUCLEOTIDE SEQUENCE</scope>
    <source>
        <strain evidence="1">CBS 109367</strain>
    </source>
</reference>
<name>A0A9W8L2K3_9FUNG</name>
<keyword evidence="2" id="KW-1185">Reference proteome</keyword>
<evidence type="ECO:0000313" key="1">
    <source>
        <dbReference type="EMBL" id="KAJ2685012.1"/>
    </source>
</evidence>
<accession>A0A9W8L2K3</accession>
<evidence type="ECO:0000313" key="2">
    <source>
        <dbReference type="Proteomes" id="UP001151516"/>
    </source>
</evidence>